<evidence type="ECO:0000313" key="3">
    <source>
        <dbReference type="Proteomes" id="UP001500866"/>
    </source>
</evidence>
<comment type="caution">
    <text evidence="2">The sequence shown here is derived from an EMBL/GenBank/DDBJ whole genome shotgun (WGS) entry which is preliminary data.</text>
</comment>
<feature type="domain" description="PucR C-terminal helix-turn-helix" evidence="1">
    <location>
        <begin position="231"/>
        <end position="288"/>
    </location>
</feature>
<protein>
    <submittedName>
        <fullName evidence="2">PucR family transcriptional regulator</fullName>
    </submittedName>
</protein>
<dbReference type="InterPro" id="IPR025736">
    <property type="entry name" value="PucR_C-HTH_dom"/>
</dbReference>
<name>A0ABN1FR12_9BACI</name>
<evidence type="ECO:0000259" key="1">
    <source>
        <dbReference type="Pfam" id="PF13556"/>
    </source>
</evidence>
<proteinExistence type="predicted"/>
<evidence type="ECO:0000313" key="2">
    <source>
        <dbReference type="EMBL" id="GAA0596012.1"/>
    </source>
</evidence>
<dbReference type="PANTHER" id="PTHR33744:SF15">
    <property type="entry name" value="CARBOHYDRATE DIACID REGULATOR"/>
    <property type="match status" value="1"/>
</dbReference>
<dbReference type="InterPro" id="IPR051448">
    <property type="entry name" value="CdaR-like_regulators"/>
</dbReference>
<dbReference type="PANTHER" id="PTHR33744">
    <property type="entry name" value="CARBOHYDRATE DIACID REGULATOR"/>
    <property type="match status" value="1"/>
</dbReference>
<dbReference type="InterPro" id="IPR042070">
    <property type="entry name" value="PucR_C-HTH_sf"/>
</dbReference>
<dbReference type="RefSeq" id="WP_343810886.1">
    <property type="nucleotide sequence ID" value="NZ_BAAADS010000006.1"/>
</dbReference>
<dbReference type="Pfam" id="PF13556">
    <property type="entry name" value="HTH_30"/>
    <property type="match status" value="1"/>
</dbReference>
<gene>
    <name evidence="2" type="ORF">GCM10009001_10150</name>
</gene>
<organism evidence="2 3">
    <name type="scientific">Virgibacillus siamensis</name>
    <dbReference type="NCBI Taxonomy" id="480071"/>
    <lineage>
        <taxon>Bacteria</taxon>
        <taxon>Bacillati</taxon>
        <taxon>Bacillota</taxon>
        <taxon>Bacilli</taxon>
        <taxon>Bacillales</taxon>
        <taxon>Bacillaceae</taxon>
        <taxon>Virgibacillus</taxon>
    </lineage>
</organism>
<sequence length="291" mass="33766">MINKLREIFISLIFFEDITTEKTEHYHWFRSDDNRLIGIAKEELSQKDLTLLSAFLQPYHVTIPEMTSEEKQWNNLLDGYKPDTTDIAPYRFIYFSFSKFQLEPASFKEAIQAFFARKVPIIWRNEHEGIIVETNPDPNLSFDQIIDILMSDLYVKIKFLIGPCHDSLTKVKKKYAMLVQGAGSAFPHSEKSVIPYTEAVPYILLNQAEPNFLDDAGTIILGGFRHDEEFLKTIEMFITCNLNISVTAKKMHLHRNSLQYRLDKFAEKTGIDIRQFHQAMTVYLAILAVKT</sequence>
<reference evidence="2 3" key="1">
    <citation type="journal article" date="2019" name="Int. J. Syst. Evol. Microbiol.">
        <title>The Global Catalogue of Microorganisms (GCM) 10K type strain sequencing project: providing services to taxonomists for standard genome sequencing and annotation.</title>
        <authorList>
            <consortium name="The Broad Institute Genomics Platform"/>
            <consortium name="The Broad Institute Genome Sequencing Center for Infectious Disease"/>
            <person name="Wu L."/>
            <person name="Ma J."/>
        </authorList>
    </citation>
    <scope>NUCLEOTIDE SEQUENCE [LARGE SCALE GENOMIC DNA]</scope>
    <source>
        <strain evidence="2 3">JCM 15395</strain>
    </source>
</reference>
<dbReference type="Proteomes" id="UP001500866">
    <property type="component" value="Unassembled WGS sequence"/>
</dbReference>
<dbReference type="EMBL" id="BAAADS010000006">
    <property type="protein sequence ID" value="GAA0596012.1"/>
    <property type="molecule type" value="Genomic_DNA"/>
</dbReference>
<keyword evidence="3" id="KW-1185">Reference proteome</keyword>
<accession>A0ABN1FR12</accession>
<dbReference type="Gene3D" id="1.10.10.2840">
    <property type="entry name" value="PucR C-terminal helix-turn-helix domain"/>
    <property type="match status" value="1"/>
</dbReference>